<dbReference type="AlphaFoldDB" id="A0A5K3FK72"/>
<evidence type="ECO:0000313" key="2">
    <source>
        <dbReference type="WBParaSite" id="MCU_009077-RA"/>
    </source>
</evidence>
<proteinExistence type="predicted"/>
<accession>A0A5K3FK72</accession>
<keyword evidence="1" id="KW-1133">Transmembrane helix</keyword>
<keyword evidence="1" id="KW-0812">Transmembrane</keyword>
<evidence type="ECO:0000256" key="1">
    <source>
        <dbReference type="SAM" id="Phobius"/>
    </source>
</evidence>
<organism evidence="2">
    <name type="scientific">Mesocestoides corti</name>
    <name type="common">Flatworm</name>
    <dbReference type="NCBI Taxonomy" id="53468"/>
    <lineage>
        <taxon>Eukaryota</taxon>
        <taxon>Metazoa</taxon>
        <taxon>Spiralia</taxon>
        <taxon>Lophotrochozoa</taxon>
        <taxon>Platyhelminthes</taxon>
        <taxon>Cestoda</taxon>
        <taxon>Eucestoda</taxon>
        <taxon>Cyclophyllidea</taxon>
        <taxon>Mesocestoididae</taxon>
        <taxon>Mesocestoides</taxon>
    </lineage>
</organism>
<reference evidence="2" key="1">
    <citation type="submission" date="2019-11" db="UniProtKB">
        <authorList>
            <consortium name="WormBaseParasite"/>
        </authorList>
    </citation>
    <scope>IDENTIFICATION</scope>
</reference>
<protein>
    <submittedName>
        <fullName evidence="2">Uncharacterized protein</fullName>
    </submittedName>
</protein>
<feature type="transmembrane region" description="Helical" evidence="1">
    <location>
        <begin position="213"/>
        <end position="235"/>
    </location>
</feature>
<name>A0A5K3FK72_MESCO</name>
<sequence length="261" mass="28772">MANTTANNSFPVPSKRQFARYICLGGTSFQRINTHGVEHTSFFCADKRISFCSPLEHASDQGNLTVNKSVAIWRPHNGGQWSVFYCAHGVWHRLGGGPFPQGVTVKYPRKTNFQSTVPTEATTLSVPLSTIPASTESKLEAQYFPTQRAHPPWPNALRTTPKTLSLSSSFPLNGFSPHSTTPEETHLPLANVIIFAENVPLALHEQLYQYTLITFYGMIAIGLVALVSGLMALLLMCRRKARLTAEAAEAQKRLKSMISVV</sequence>
<dbReference type="WBParaSite" id="MCU_009077-RA">
    <property type="protein sequence ID" value="MCU_009077-RA"/>
    <property type="gene ID" value="MCU_009077"/>
</dbReference>
<keyword evidence="1" id="KW-0472">Membrane</keyword>